<feature type="domain" description="Nudix hydrolase" evidence="2">
    <location>
        <begin position="1"/>
        <end position="116"/>
    </location>
</feature>
<keyword evidence="1 3" id="KW-0378">Hydrolase</keyword>
<evidence type="ECO:0000313" key="3">
    <source>
        <dbReference type="EMBL" id="SUF09143.1"/>
    </source>
</evidence>
<gene>
    <name evidence="3" type="ORF">NCTC13296_04340</name>
</gene>
<protein>
    <submittedName>
        <fullName evidence="3">RNA pyrophosphohydrolase</fullName>
    </submittedName>
</protein>
<dbReference type="AlphaFoldDB" id="A0A379PMM2"/>
<dbReference type="InterPro" id="IPR015797">
    <property type="entry name" value="NUDIX_hydrolase-like_dom_sf"/>
</dbReference>
<dbReference type="SUPFAM" id="SSF55811">
    <property type="entry name" value="Nudix"/>
    <property type="match status" value="1"/>
</dbReference>
<evidence type="ECO:0000259" key="2">
    <source>
        <dbReference type="PROSITE" id="PS51462"/>
    </source>
</evidence>
<dbReference type="EMBL" id="UGVI01000002">
    <property type="protein sequence ID" value="SUF09143.1"/>
    <property type="molecule type" value="Genomic_DNA"/>
</dbReference>
<dbReference type="Proteomes" id="UP000254569">
    <property type="component" value="Unassembled WGS sequence"/>
</dbReference>
<dbReference type="Pfam" id="PF00293">
    <property type="entry name" value="NUDIX"/>
    <property type="match status" value="1"/>
</dbReference>
<accession>A0A379PMM2</accession>
<dbReference type="Gene3D" id="3.90.79.10">
    <property type="entry name" value="Nucleoside Triphosphate Pyrophosphohydrolase"/>
    <property type="match status" value="1"/>
</dbReference>
<name>A0A379PMM2_9NOCA</name>
<evidence type="ECO:0000256" key="1">
    <source>
        <dbReference type="ARBA" id="ARBA00022801"/>
    </source>
</evidence>
<dbReference type="PROSITE" id="PS51462">
    <property type="entry name" value="NUDIX"/>
    <property type="match status" value="1"/>
</dbReference>
<dbReference type="InterPro" id="IPR020084">
    <property type="entry name" value="NUDIX_hydrolase_CS"/>
</dbReference>
<sequence length="128" mass="14101">MTVTGVQVPAGTIKSGESPDQAAVRELFEETGRHGHVVRRVGVQRYDVRPMRDEVAVRHYYRMNMPGADVTERWPAEESDPAVGGPTVTWDCWWLPITQAHVLAAGFGALIGAMLDHAALDEHSPISR</sequence>
<proteinExistence type="predicted"/>
<organism evidence="3 4">
    <name type="scientific">Rhodococcus gordoniae</name>
    <dbReference type="NCBI Taxonomy" id="223392"/>
    <lineage>
        <taxon>Bacteria</taxon>
        <taxon>Bacillati</taxon>
        <taxon>Actinomycetota</taxon>
        <taxon>Actinomycetes</taxon>
        <taxon>Mycobacteriales</taxon>
        <taxon>Nocardiaceae</taxon>
        <taxon>Rhodococcus</taxon>
    </lineage>
</organism>
<dbReference type="PROSITE" id="PS00893">
    <property type="entry name" value="NUDIX_BOX"/>
    <property type="match status" value="1"/>
</dbReference>
<dbReference type="RefSeq" id="WP_245207827.1">
    <property type="nucleotide sequence ID" value="NZ_LPZN01000017.1"/>
</dbReference>
<reference evidence="3 4" key="1">
    <citation type="submission" date="2018-06" db="EMBL/GenBank/DDBJ databases">
        <authorList>
            <consortium name="Pathogen Informatics"/>
            <person name="Doyle S."/>
        </authorList>
    </citation>
    <scope>NUCLEOTIDE SEQUENCE [LARGE SCALE GENOMIC DNA]</scope>
    <source>
        <strain evidence="3 4">NCTC13296</strain>
    </source>
</reference>
<keyword evidence="4" id="KW-1185">Reference proteome</keyword>
<dbReference type="InterPro" id="IPR000086">
    <property type="entry name" value="NUDIX_hydrolase_dom"/>
</dbReference>
<dbReference type="GO" id="GO:0016787">
    <property type="term" value="F:hydrolase activity"/>
    <property type="evidence" value="ECO:0007669"/>
    <property type="project" value="UniProtKB-KW"/>
</dbReference>
<evidence type="ECO:0000313" key="4">
    <source>
        <dbReference type="Proteomes" id="UP000254569"/>
    </source>
</evidence>